<dbReference type="Pfam" id="PF23445">
    <property type="entry name" value="WHD_SNRNP200"/>
    <property type="match status" value="2"/>
</dbReference>
<dbReference type="InterPro" id="IPR035892">
    <property type="entry name" value="C2_domain_sf"/>
</dbReference>
<dbReference type="GO" id="GO:0004386">
    <property type="term" value="F:helicase activity"/>
    <property type="evidence" value="ECO:0007669"/>
    <property type="project" value="UniProtKB-KW"/>
</dbReference>
<evidence type="ECO:0000259" key="6">
    <source>
        <dbReference type="PROSITE" id="PS51192"/>
    </source>
</evidence>
<dbReference type="SUPFAM" id="SSF81296">
    <property type="entry name" value="E set domains"/>
    <property type="match status" value="1"/>
</dbReference>
<feature type="domain" description="Helicase C-terminal" evidence="7">
    <location>
        <begin position="596"/>
        <end position="794"/>
    </location>
</feature>
<dbReference type="PROSITE" id="PS51194">
    <property type="entry name" value="HELICASE_CTER"/>
    <property type="match status" value="1"/>
</dbReference>
<dbReference type="PIRSF" id="PIRSF039073">
    <property type="entry name" value="BRR2"/>
    <property type="match status" value="1"/>
</dbReference>
<dbReference type="SUPFAM" id="SSF52540">
    <property type="entry name" value="P-loop containing nucleoside triphosphate hydrolases"/>
    <property type="match status" value="4"/>
</dbReference>
<dbReference type="SMART" id="SM00973">
    <property type="entry name" value="Sec63"/>
    <property type="match status" value="1"/>
</dbReference>
<dbReference type="FunFam" id="2.60.40.150:FF:000004">
    <property type="entry name" value="RNA helicase, activating signal cointegrator 1"/>
    <property type="match status" value="1"/>
</dbReference>
<dbReference type="InterPro" id="IPR011545">
    <property type="entry name" value="DEAD/DEAH_box_helicase_dom"/>
</dbReference>
<dbReference type="FunFam" id="1.10.10.10:FF:000024">
    <property type="entry name" value="U5 small nuclear ribonucleoprotein helicase"/>
    <property type="match status" value="1"/>
</dbReference>
<dbReference type="Pfam" id="PF00270">
    <property type="entry name" value="DEAD"/>
    <property type="match status" value="2"/>
</dbReference>
<dbReference type="Gene3D" id="1.10.10.10">
    <property type="entry name" value="Winged helix-like DNA-binding domain superfamily/Winged helix DNA-binding domain"/>
    <property type="match status" value="2"/>
</dbReference>
<evidence type="ECO:0000256" key="2">
    <source>
        <dbReference type="ARBA" id="ARBA00022801"/>
    </source>
</evidence>
<dbReference type="InterPro" id="IPR014001">
    <property type="entry name" value="Helicase_ATP-bd"/>
</dbReference>
<accession>A0AAD9MLA6</accession>
<dbReference type="FunFam" id="1.10.10.10:FF:000012">
    <property type="entry name" value="U5 small nuclear ribonucleoprotein helicase"/>
    <property type="match status" value="1"/>
</dbReference>
<protein>
    <submittedName>
        <fullName evidence="8">Uncharacterized protein</fullName>
    </submittedName>
</protein>
<dbReference type="InterPro" id="IPR036390">
    <property type="entry name" value="WH_DNA-bd_sf"/>
</dbReference>
<dbReference type="Gene3D" id="1.10.150.20">
    <property type="entry name" value="5' to 3' exonuclease, C-terminal subdomain"/>
    <property type="match status" value="1"/>
</dbReference>
<feature type="domain" description="Helicase ATP-binding" evidence="6">
    <location>
        <begin position="375"/>
        <end position="561"/>
    </location>
</feature>
<dbReference type="GO" id="GO:0005524">
    <property type="term" value="F:ATP binding"/>
    <property type="evidence" value="ECO:0007669"/>
    <property type="project" value="UniProtKB-KW"/>
</dbReference>
<comment type="caution">
    <text evidence="8">The sequence shown here is derived from an EMBL/GenBank/DDBJ whole genome shotgun (WGS) entry which is preliminary data.</text>
</comment>
<evidence type="ECO:0000256" key="3">
    <source>
        <dbReference type="ARBA" id="ARBA00022806"/>
    </source>
</evidence>
<dbReference type="CDD" id="cd18795">
    <property type="entry name" value="SF2_C_Ski2"/>
    <property type="match status" value="1"/>
</dbReference>
<feature type="domain" description="Helicase ATP-binding" evidence="6">
    <location>
        <begin position="1200"/>
        <end position="1368"/>
    </location>
</feature>
<dbReference type="Pfam" id="PF02889">
    <property type="entry name" value="Sec63"/>
    <property type="match status" value="2"/>
</dbReference>
<reference evidence="8" key="1">
    <citation type="submission" date="2021-01" db="EMBL/GenBank/DDBJ databases">
        <authorList>
            <person name="Eckstrom K.M.E."/>
        </authorList>
    </citation>
    <scope>NUCLEOTIDE SEQUENCE</scope>
    <source>
        <strain evidence="8">UVCC 0001</strain>
    </source>
</reference>
<organism evidence="8 9">
    <name type="scientific">Prototheca wickerhamii</name>
    <dbReference type="NCBI Taxonomy" id="3111"/>
    <lineage>
        <taxon>Eukaryota</taxon>
        <taxon>Viridiplantae</taxon>
        <taxon>Chlorophyta</taxon>
        <taxon>core chlorophytes</taxon>
        <taxon>Trebouxiophyceae</taxon>
        <taxon>Chlorellales</taxon>
        <taxon>Chlorellaceae</taxon>
        <taxon>Prototheca</taxon>
    </lineage>
</organism>
<dbReference type="InterPro" id="IPR001650">
    <property type="entry name" value="Helicase_C-like"/>
</dbReference>
<dbReference type="FunFam" id="3.40.50.300:FF:000102">
    <property type="entry name" value="RNA helicase, activating signal cointegrator 1"/>
    <property type="match status" value="1"/>
</dbReference>
<keyword evidence="4" id="KW-0067">ATP-binding</keyword>
<dbReference type="InterPro" id="IPR014756">
    <property type="entry name" value="Ig_E-set"/>
</dbReference>
<dbReference type="InterPro" id="IPR057842">
    <property type="entry name" value="WH_MER3"/>
</dbReference>
<dbReference type="GO" id="GO:0016787">
    <property type="term" value="F:hydrolase activity"/>
    <property type="evidence" value="ECO:0007669"/>
    <property type="project" value="UniProtKB-KW"/>
</dbReference>
<keyword evidence="3" id="KW-0347">Helicase</keyword>
<dbReference type="EMBL" id="JASFZW010000006">
    <property type="protein sequence ID" value="KAK2077793.1"/>
    <property type="molecule type" value="Genomic_DNA"/>
</dbReference>
<keyword evidence="9" id="KW-1185">Reference proteome</keyword>
<evidence type="ECO:0000313" key="8">
    <source>
        <dbReference type="EMBL" id="KAK2077793.1"/>
    </source>
</evidence>
<dbReference type="InterPro" id="IPR027417">
    <property type="entry name" value="P-loop_NTPase"/>
</dbReference>
<dbReference type="Proteomes" id="UP001255856">
    <property type="component" value="Unassembled WGS sequence"/>
</dbReference>
<dbReference type="SUPFAM" id="SSF46785">
    <property type="entry name" value="Winged helix' DNA-binding domain"/>
    <property type="match status" value="1"/>
</dbReference>
<name>A0AAD9MLA6_PROWI</name>
<dbReference type="PROSITE" id="PS51192">
    <property type="entry name" value="HELICASE_ATP_BIND_1"/>
    <property type="match status" value="2"/>
</dbReference>
<evidence type="ECO:0000259" key="7">
    <source>
        <dbReference type="PROSITE" id="PS51194"/>
    </source>
</evidence>
<dbReference type="InterPro" id="IPR050474">
    <property type="entry name" value="Hel308_SKI2-like"/>
</dbReference>
<dbReference type="PANTHER" id="PTHR47961:SF13">
    <property type="entry name" value="ACTIVATING SIGNAL COINTEGRATOR 1 COMPLEX SUBUNIT 3"/>
    <property type="match status" value="1"/>
</dbReference>
<gene>
    <name evidence="8" type="ORF">QBZ16_004641</name>
</gene>
<evidence type="ECO:0000256" key="4">
    <source>
        <dbReference type="ARBA" id="ARBA00022840"/>
    </source>
</evidence>
<evidence type="ECO:0000313" key="9">
    <source>
        <dbReference type="Proteomes" id="UP001255856"/>
    </source>
</evidence>
<dbReference type="Gene3D" id="3.40.50.300">
    <property type="entry name" value="P-loop containing nucleotide triphosphate hydrolases"/>
    <property type="match status" value="4"/>
</dbReference>
<dbReference type="FunFam" id="3.40.50.300:FF:000062">
    <property type="entry name" value="U5 small nuclear ribonucleoprotein helicase"/>
    <property type="match status" value="1"/>
</dbReference>
<dbReference type="Gene3D" id="1.10.3380.10">
    <property type="entry name" value="Sec63 N-terminal domain-like domain"/>
    <property type="match status" value="3"/>
</dbReference>
<dbReference type="SMART" id="SM00490">
    <property type="entry name" value="HELICc"/>
    <property type="match status" value="1"/>
</dbReference>
<dbReference type="GO" id="GO:0003676">
    <property type="term" value="F:nucleic acid binding"/>
    <property type="evidence" value="ECO:0007669"/>
    <property type="project" value="InterPro"/>
</dbReference>
<dbReference type="Pfam" id="PF00271">
    <property type="entry name" value="Helicase_C"/>
    <property type="match status" value="1"/>
</dbReference>
<dbReference type="SUPFAM" id="SSF158702">
    <property type="entry name" value="Sec63 N-terminal domain-like"/>
    <property type="match status" value="2"/>
</dbReference>
<evidence type="ECO:0000256" key="5">
    <source>
        <dbReference type="ARBA" id="ARBA00055371"/>
    </source>
</evidence>
<dbReference type="InterPro" id="IPR036388">
    <property type="entry name" value="WH-like_DNA-bd_sf"/>
</dbReference>
<comment type="function">
    <text evidence="5">RNA helicase that plays an essential role in pre-mRNA splicing as component of the U5 snRNP and U4/U6-U5 tri-snRNP complexes. Involved in spliceosome assembly, activation and disassembly.</text>
</comment>
<dbReference type="PANTHER" id="PTHR47961">
    <property type="entry name" value="DNA POLYMERASE THETA, PUTATIVE (AFU_ORTHOLOGUE AFUA_1G05260)-RELATED"/>
    <property type="match status" value="1"/>
</dbReference>
<evidence type="ECO:0000256" key="1">
    <source>
        <dbReference type="ARBA" id="ARBA00022741"/>
    </source>
</evidence>
<proteinExistence type="predicted"/>
<keyword evidence="2" id="KW-0378">Hydrolase</keyword>
<keyword evidence="1" id="KW-0547">Nucleotide-binding</keyword>
<dbReference type="InterPro" id="IPR004179">
    <property type="entry name" value="Sec63-dom"/>
</dbReference>
<sequence>MARLPRASDFLVAEGLVDPVDVEALAAQRAHLLAQRRNLASFEAASLKSDRPTEPADVDNSVQEAVLGLCEVSSTAARPVFARYTTAAVQELVSEWVPAQPQAPRPRGVSSAEARAAEAEAFGAKRVDDNASGAHYGARWLLDWCRRASFVGGQAESEDDAVATAAAQAVLDPGRADEALGAELFELLGPGIFESMDALLAARPRVAHNLSALLRALRREEREAAEASAAQPSSLSDTVAIFTESQRQAARRGRRGGARSRQGADSDAALLLQLGLAALAEEEDRREHADKFIRLGGVEFRLGTGVEGASGQRGLPVGTQRTVHKGYEEVTVPAARPAGAAPGEELVAIDRLPDWARTAFAGYERLNRIQSRIFPAAFETNENLLVCAPTGAGKTNIAMLAVLREVGEHVDASSSTPRLRSRDFKIVYVAPMKALAAEVTAAFAKRLAPLGLRVRELTGDMQLTRREVAETQMIVTTPEKWDVITRKGGEAAVAGAVRLLILDEVHLLNDERGPVIETLVARTQRQVESTQRMIRVVGLSATLPNYTDVAAFLGVNPRTGCFHFDASFRPVPLETRFVGVTEKNHHQRTRIMEDIAYDKAVDALRRGFQAMVFVHSRKDTGKTARALIQRAQQAGDGAAFDCTQEDGYYVVAEGIKKSRNRELAEVFESGLGIHHAGMLRGDRNVVEAAFSAGAIKVLCCTATLAWGVNLPAHTVIIKGTQLYNPAKGGFCDLGMLDVQQIFGRAGRPQFQDAGEAVIITSHDRLAHYLGMLTHQTPIESQFTEGLADHLNAEIVLGTVTSIREAVRWLAYTYLHTRMAKNPLAYGLSWEELTADPALERARRRLCEAAARQLQRCRMARYDEDGGALHVTDLGRVASHFYIAAASIEVFNERLRPHMDEADVLGTIARSKEFDNLAVREDEGPELDALARSACLFDTGGAPDSKHGKNAGRIGRAIFEICLRRGWAPAAEVALSLCKSFDRKMWPDAHPLWQYDRVLGFEYIRAAERAALSVDDLKAMSAEEIGAQLRHPGAGKPLHEAGALFPAVHVEVLPHPVTRTVLRLEVRLLPAFQWKARLHGGAMKWHIWVEDPDNENIYFAEEWTLQQNSLEAGVQTLDFAVPIFEPLPEQYFVRVLSDEWMGAGTVVPVPLRNLVLPIINKEFTEALHLPALPTSVLGADRKLREFFPFPEFNAIQTQCFHAAFHASEDLLVAAPVGSGLPTIAELALLQAFKRRPASKVLWLVPDTASERRRRDSLGPRLRGALRRRVSTAPDLSGDVVIARPGVWLQSVPDDEASALLTRASMIVLEELEMLGDKLVGGDYEALVTRLRLHPARLGRPGVRVLGLATSLADSADLAAFLGVQAEGLHSFPPAARPLPLECHIQGFQGRFYVPRMSSMNRPIYSAIGKHAPDAPVRETVVYVSSRRQTKTTATDLINLAAAEGRPRAFVTPEAAAEVEDALVSVQDPALADSLQFGIALYHEALSAGDSEIVERLFASGAARVMIATSSTVARFGPPAKLVVVKGTQSCDAATARYTEYPLTDVLRMIGQAGRPGVDERGVAVVMVFDPMKSYYKKCLYEPLMIESALGGELSQRLLAEVARGAISDRQAAVNYLSWTFLGRRLLQNPSYYGLHSRSEKDVATHLSRLVDAALERDLAPTLVSEEADGKLHVTKLGSLAVQHGLALETARRLPELLRPDLQPMDALFKLASLPEFRERLHPRYNDDTLVARLAAQTSSRPPGKVPGSAHAMGLALVEAHIGRTPLHMPDLRADQEIAVAAARSMVHAALELGPEGLVSLLSWALVSQSLQARAWWTRGEILPIVAMILDLPVKQSKDRRGGASSDGVIARVHPAPGGASALDLEIQWPEGRGRRANGGAAGDAGPPRAQPEPRWLVIACEARSKRLLEWRALDAAPRAGQAELRM</sequence>
<dbReference type="Gene3D" id="2.60.40.150">
    <property type="entry name" value="C2 domain"/>
    <property type="match status" value="1"/>
</dbReference>
<dbReference type="SMART" id="SM00487">
    <property type="entry name" value="DEXDc"/>
    <property type="match status" value="1"/>
</dbReference>